<dbReference type="Gene3D" id="2.60.40.10">
    <property type="entry name" value="Immunoglobulins"/>
    <property type="match status" value="2"/>
</dbReference>
<comment type="caution">
    <text evidence="3">The sequence shown here is derived from an EMBL/GenBank/DDBJ whole genome shotgun (WGS) entry which is preliminary data.</text>
</comment>
<dbReference type="InterPro" id="IPR011044">
    <property type="entry name" value="Quino_amine_DH_bsu"/>
</dbReference>
<accession>A0A1Q8C7P8</accession>
<dbReference type="SUPFAM" id="SSF49299">
    <property type="entry name" value="PKD domain"/>
    <property type="match status" value="1"/>
</dbReference>
<dbReference type="GO" id="GO:0005975">
    <property type="term" value="P:carbohydrate metabolic process"/>
    <property type="evidence" value="ECO:0007669"/>
    <property type="project" value="UniProtKB-ARBA"/>
</dbReference>
<reference evidence="3 4" key="1">
    <citation type="submission" date="2016-12" db="EMBL/GenBank/DDBJ databases">
        <title>The draft genome sequence of Actinophytocola sp. 11-183.</title>
        <authorList>
            <person name="Wang W."/>
            <person name="Yuan L."/>
        </authorList>
    </citation>
    <scope>NUCLEOTIDE SEQUENCE [LARGE SCALE GENOMIC DNA]</scope>
    <source>
        <strain evidence="3 4">11-183</strain>
    </source>
</reference>
<keyword evidence="4" id="KW-1185">Reference proteome</keyword>
<evidence type="ECO:0000259" key="2">
    <source>
        <dbReference type="PROSITE" id="PS50093"/>
    </source>
</evidence>
<dbReference type="CDD" id="cd00146">
    <property type="entry name" value="PKD"/>
    <property type="match status" value="1"/>
</dbReference>
<dbReference type="InterPro" id="IPR006626">
    <property type="entry name" value="PbH1"/>
</dbReference>
<dbReference type="Gene3D" id="2.160.20.10">
    <property type="entry name" value="Single-stranded right-handed beta-helix, Pectin lyase-like"/>
    <property type="match status" value="1"/>
</dbReference>
<dbReference type="Pfam" id="PF18911">
    <property type="entry name" value="PKD_4"/>
    <property type="match status" value="1"/>
</dbReference>
<dbReference type="STRING" id="1912961.BU204_31700"/>
<dbReference type="InterPro" id="IPR039448">
    <property type="entry name" value="Beta_helix"/>
</dbReference>
<gene>
    <name evidence="3" type="ORF">BU204_31700</name>
</gene>
<evidence type="ECO:0000313" key="3">
    <source>
        <dbReference type="EMBL" id="OLF10370.1"/>
    </source>
</evidence>
<dbReference type="SMART" id="SM00710">
    <property type="entry name" value="PbH1"/>
    <property type="match status" value="7"/>
</dbReference>
<protein>
    <recommendedName>
        <fullName evidence="2">PKD domain-containing protein</fullName>
    </recommendedName>
</protein>
<proteinExistence type="predicted"/>
<evidence type="ECO:0000313" key="4">
    <source>
        <dbReference type="Proteomes" id="UP000185596"/>
    </source>
</evidence>
<dbReference type="InterPro" id="IPR022409">
    <property type="entry name" value="PKD/Chitinase_dom"/>
</dbReference>
<dbReference type="AlphaFoldDB" id="A0A1Q8C7P8"/>
<dbReference type="InterPro" id="IPR035986">
    <property type="entry name" value="PKD_dom_sf"/>
</dbReference>
<dbReference type="InterPro" id="IPR000601">
    <property type="entry name" value="PKD_dom"/>
</dbReference>
<feature type="domain" description="PKD" evidence="2">
    <location>
        <begin position="428"/>
        <end position="481"/>
    </location>
</feature>
<dbReference type="InterPro" id="IPR011050">
    <property type="entry name" value="Pectin_lyase_fold/virulence"/>
</dbReference>
<dbReference type="InterPro" id="IPR013783">
    <property type="entry name" value="Ig-like_fold"/>
</dbReference>
<dbReference type="SUPFAM" id="SSF50969">
    <property type="entry name" value="YVTN repeat-like/Quinoprotein amine dehydrogenase"/>
    <property type="match status" value="1"/>
</dbReference>
<dbReference type="Pfam" id="PF00801">
    <property type="entry name" value="PKD"/>
    <property type="match status" value="1"/>
</dbReference>
<dbReference type="Proteomes" id="UP000185596">
    <property type="component" value="Unassembled WGS sequence"/>
</dbReference>
<dbReference type="EMBL" id="MSIE01000076">
    <property type="protein sequence ID" value="OLF10370.1"/>
    <property type="molecule type" value="Genomic_DNA"/>
</dbReference>
<dbReference type="InterPro" id="IPR015943">
    <property type="entry name" value="WD40/YVTN_repeat-like_dom_sf"/>
</dbReference>
<dbReference type="InterPro" id="IPR012334">
    <property type="entry name" value="Pectin_lyas_fold"/>
</dbReference>
<dbReference type="SUPFAM" id="SSF51126">
    <property type="entry name" value="Pectin lyase-like"/>
    <property type="match status" value="1"/>
</dbReference>
<feature type="region of interest" description="Disordered" evidence="1">
    <location>
        <begin position="897"/>
        <end position="920"/>
    </location>
</feature>
<name>A0A1Q8C7P8_9PSEU</name>
<dbReference type="Pfam" id="PF13229">
    <property type="entry name" value="Beta_helix"/>
    <property type="match status" value="1"/>
</dbReference>
<dbReference type="SMART" id="SM00089">
    <property type="entry name" value="PKD"/>
    <property type="match status" value="2"/>
</dbReference>
<sequence length="934" mass="97126">MAAGIVGTATLVAGAVVAWVETRDVVPTVRLHPGLAWVASNEVGQLTLLDGVSAEAVAGVPAGRRGMDLQATQQGATGYALDRDRGSVVRVDGATLTPSRPMVPSEPGGRLAVFPTTDALYTLETSGGLLTAADPTTLARRGRPVPLAVRAGPEEAVTDAEGRLWVLDQRTGDLVWFADGVRRSRADAHAPGESRIALTDGRPVLLHPRSGTMELLDPATGAVEQSAEVGLRRDDTVAVSGSSRERRLLVSVTSRGVFQSCAFGADSCGDPVTVAEGFAELGPAVAVGDRAVVPDYATGGVSIVDLASSRVVAQRRLFDRPVRFDLVTRDGLVFFNDPDSERAGVIDLDGTVRPITKYEPDQRVRELAPEPGDSPGAAEDPRFEDAPVGPPTETSLSIAVTPRDHGVVGDEFELTVTGSARADLAGARWAFGDGTRATGTTVRHRWAAPGTFSVTVRARLPQGQVARAATRVVIAAPDGPHIVRLTVAPEEPRVGERVRFGADLTGAPPQRMAWTVTGSGGTVARSSAPRFGHVFRAPGNYTVALTVTADGVSVRQSRRFTVAPEPVAVSCGDTITADAVLTENLLCTGEVGLRIAASGVDLDLGGYTVATDDPLARRTGIVVAGDDVVENVTVRNGEISGFQTGVELTDVTRVTVEGVTVTGSEFEESDPAMVGTRAGELRFDGLILAGYNPLALDGASSATFVKSTVEGSADFGLALCGSCTFRDSIVEGRWFQCGGAEGTSLVLEQGTQVLAEQLGAGCDSLVVDFSKVQMLGGILADSSVVTNNEVTGNIIMLTVGEVLIANNTFENSLDSTLNVQEGTRGRITENDFVRSDGCGILVQSGGVTPIGDLEISGNTFDANGFGSETDCRDGLRLVDVGPEDRIRVQGNVSSNNAEYGINAEPDSVEDGMVVDGGGNTSSGDPLGCRGIVCG</sequence>
<dbReference type="PROSITE" id="PS50093">
    <property type="entry name" value="PKD"/>
    <property type="match status" value="2"/>
</dbReference>
<dbReference type="Gene3D" id="2.130.10.10">
    <property type="entry name" value="YVTN repeat-like/Quinoprotein amine dehydrogenase"/>
    <property type="match status" value="1"/>
</dbReference>
<evidence type="ECO:0000256" key="1">
    <source>
        <dbReference type="SAM" id="MobiDB-lite"/>
    </source>
</evidence>
<feature type="region of interest" description="Disordered" evidence="1">
    <location>
        <begin position="365"/>
        <end position="396"/>
    </location>
</feature>
<feature type="domain" description="PKD" evidence="2">
    <location>
        <begin position="481"/>
        <end position="548"/>
    </location>
</feature>
<organism evidence="3 4">
    <name type="scientific">Actinophytocola xanthii</name>
    <dbReference type="NCBI Taxonomy" id="1912961"/>
    <lineage>
        <taxon>Bacteria</taxon>
        <taxon>Bacillati</taxon>
        <taxon>Actinomycetota</taxon>
        <taxon>Actinomycetes</taxon>
        <taxon>Pseudonocardiales</taxon>
        <taxon>Pseudonocardiaceae</taxon>
    </lineage>
</organism>